<dbReference type="RefSeq" id="XP_047756564.1">
    <property type="nucleotide sequence ID" value="XM_047901229.1"/>
</dbReference>
<comment type="subcellular location">
    <subcellularLocation>
        <location evidence="1">Nucleus</location>
    </subcellularLocation>
</comment>
<feature type="domain" description="Rad21/Rec8-like protein C-terminal eukaryotic" evidence="4">
    <location>
        <begin position="605"/>
        <end position="650"/>
    </location>
</feature>
<dbReference type="GeneID" id="71981959"/>
<name>A0A9Q8L7C9_PASFU</name>
<feature type="compositionally biased region" description="Basic and acidic residues" evidence="3">
    <location>
        <begin position="400"/>
        <end position="433"/>
    </location>
</feature>
<feature type="region of interest" description="Disordered" evidence="3">
    <location>
        <begin position="584"/>
        <end position="606"/>
    </location>
</feature>
<feature type="domain" description="Rad21/Rec8-like protein N-terminal" evidence="5">
    <location>
        <begin position="1"/>
        <end position="110"/>
    </location>
</feature>
<feature type="region of interest" description="Disordered" evidence="3">
    <location>
        <begin position="467"/>
        <end position="494"/>
    </location>
</feature>
<dbReference type="AlphaFoldDB" id="A0A9Q8L7C9"/>
<keyword evidence="7" id="KW-1185">Reference proteome</keyword>
<dbReference type="PANTHER" id="PTHR12585">
    <property type="entry name" value="SCC1 / RAD21 FAMILY MEMBER"/>
    <property type="match status" value="1"/>
</dbReference>
<evidence type="ECO:0000259" key="4">
    <source>
        <dbReference type="Pfam" id="PF04824"/>
    </source>
</evidence>
<dbReference type="InterPro" id="IPR039781">
    <property type="entry name" value="Rad21/Rec8-like"/>
</dbReference>
<keyword evidence="2" id="KW-0539">Nucleus</keyword>
<dbReference type="KEGG" id="ffu:CLAFUR5_02081"/>
<dbReference type="EMBL" id="CP090163">
    <property type="protein sequence ID" value="UJO12198.1"/>
    <property type="molecule type" value="Genomic_DNA"/>
</dbReference>
<evidence type="ECO:0000256" key="2">
    <source>
        <dbReference type="ARBA" id="ARBA00023242"/>
    </source>
</evidence>
<dbReference type="PANTHER" id="PTHR12585:SF70">
    <property type="entry name" value="RAD21_REC8 N TERMINAL DOMAIN PROTEIN (AFU_ORTHOLOGUE AFUA_6G02900)"/>
    <property type="match status" value="1"/>
</dbReference>
<dbReference type="InterPro" id="IPR006909">
    <property type="entry name" value="Rad21/Rec8_C_eu"/>
</dbReference>
<evidence type="ECO:0000256" key="1">
    <source>
        <dbReference type="ARBA" id="ARBA00004123"/>
    </source>
</evidence>
<dbReference type="Pfam" id="PF04825">
    <property type="entry name" value="Rad21_Rec8_N"/>
    <property type="match status" value="1"/>
</dbReference>
<dbReference type="OrthoDB" id="5427633at2759"/>
<protein>
    <submittedName>
        <fullName evidence="6">Meiotic recombination protein rec8</fullName>
    </submittedName>
</protein>
<dbReference type="CDD" id="cd21789">
    <property type="entry name" value="Rad21_Rec8_M_SpRec8p-like"/>
    <property type="match status" value="1"/>
</dbReference>
<evidence type="ECO:0000256" key="3">
    <source>
        <dbReference type="SAM" id="MobiDB-lite"/>
    </source>
</evidence>
<reference evidence="6" key="1">
    <citation type="submission" date="2021-12" db="EMBL/GenBank/DDBJ databases">
        <authorList>
            <person name="Zaccaron A."/>
            <person name="Stergiopoulos I."/>
        </authorList>
    </citation>
    <scope>NUCLEOTIDE SEQUENCE</scope>
    <source>
        <strain evidence="6">Race5_Kim</strain>
    </source>
</reference>
<proteinExistence type="predicted"/>
<dbReference type="GO" id="GO:0030892">
    <property type="term" value="C:mitotic cohesin complex"/>
    <property type="evidence" value="ECO:0007669"/>
    <property type="project" value="TreeGrafter"/>
</dbReference>
<reference evidence="6" key="2">
    <citation type="journal article" date="2022" name="Microb. Genom.">
        <title>A chromosome-scale genome assembly of the tomato pathogen Cladosporium fulvum reveals a compartmentalized genome architecture and the presence of a dispensable chromosome.</title>
        <authorList>
            <person name="Zaccaron A.Z."/>
            <person name="Chen L.H."/>
            <person name="Samaras A."/>
            <person name="Stergiopoulos I."/>
        </authorList>
    </citation>
    <scope>NUCLEOTIDE SEQUENCE</scope>
    <source>
        <strain evidence="6">Race5_Kim</strain>
    </source>
</reference>
<accession>A0A9Q8L7C9</accession>
<evidence type="ECO:0000259" key="5">
    <source>
        <dbReference type="Pfam" id="PF04825"/>
    </source>
</evidence>
<dbReference type="InterPro" id="IPR006910">
    <property type="entry name" value="Rad21_Rec8_N"/>
</dbReference>
<evidence type="ECO:0000313" key="7">
    <source>
        <dbReference type="Proteomes" id="UP000756132"/>
    </source>
</evidence>
<dbReference type="Proteomes" id="UP000756132">
    <property type="component" value="Chromosome 1"/>
</dbReference>
<dbReference type="GO" id="GO:0007064">
    <property type="term" value="P:mitotic sister chromatid cohesion"/>
    <property type="evidence" value="ECO:0007669"/>
    <property type="project" value="TreeGrafter"/>
</dbReference>
<dbReference type="GO" id="GO:0003682">
    <property type="term" value="F:chromatin binding"/>
    <property type="evidence" value="ECO:0007669"/>
    <property type="project" value="TreeGrafter"/>
</dbReference>
<sequence length="655" mass="71532">MFYSHEVLTSRKYGVATVWLVATLGQKSALKKVSRKAILDVDVAKACETIVAPDAPLALRLQSNLLFGLTRVYAQQCGYVLTDAETARNNMRQVVRLMKQADLEKEGGNKAKPEQLILQDDPNYLPDLDLMPFDLDNLNLNIDVYHDTQATLSPHSSQHTASQHSIGGLMLPPSQSSFTGGPVGGLDLLSIRGDSGAGTRRRTDMVLADDDLGFTIEADGTFREEEQEPSTAPREVPVGIGGVLLYSQLHSVRLPIMSCERTANKLQPPRAPTEFDDGFVPVQDDFTFDDQYNVVDDPPLSPSGLVTAAAVRRREPKKRKPIPLDTTTTLRNGDLNRWSAEYLQNMRKATELKRPAKLAAIAKTNARHWVLGADSFLGEGVHGPLDMFSGAKLLEAFRPDLKHQRENDESSQSDRRVRPRTDTSSDEAGRGIEYDDGFMPIMDDDTIEQGRDAPTSLDDRHLSSIFPWNQSAGSRRPTDVGHPTSASYGGGSQLNLFSRRGSRLTSASPLVGRGAAGDVDDDLQLPGSDYAKGGMNDDEQFELFGPAAQVDTQTAAQTQWQRSVLGSESANFLAFVQNAIEEEDQLRGDDRDMIDDDDEPTSGSVDFDTLLPVETNSQIVAAQAFLHVLALGTKNMLSAAQDEAFGAITLCVIAV</sequence>
<feature type="region of interest" description="Disordered" evidence="3">
    <location>
        <begin position="400"/>
        <end position="438"/>
    </location>
</feature>
<organism evidence="6 7">
    <name type="scientific">Passalora fulva</name>
    <name type="common">Tomato leaf mold</name>
    <name type="synonym">Cladosporium fulvum</name>
    <dbReference type="NCBI Taxonomy" id="5499"/>
    <lineage>
        <taxon>Eukaryota</taxon>
        <taxon>Fungi</taxon>
        <taxon>Dikarya</taxon>
        <taxon>Ascomycota</taxon>
        <taxon>Pezizomycotina</taxon>
        <taxon>Dothideomycetes</taxon>
        <taxon>Dothideomycetidae</taxon>
        <taxon>Mycosphaerellales</taxon>
        <taxon>Mycosphaerellaceae</taxon>
        <taxon>Fulvia</taxon>
    </lineage>
</organism>
<evidence type="ECO:0000313" key="6">
    <source>
        <dbReference type="EMBL" id="UJO12198.1"/>
    </source>
</evidence>
<gene>
    <name evidence="6" type="ORF">CLAFUR5_02081</name>
</gene>
<dbReference type="Pfam" id="PF04824">
    <property type="entry name" value="Rad21_Rec8"/>
    <property type="match status" value="1"/>
</dbReference>
<dbReference type="GO" id="GO:0005634">
    <property type="term" value="C:nucleus"/>
    <property type="evidence" value="ECO:0007669"/>
    <property type="project" value="UniProtKB-SubCell"/>
</dbReference>